<evidence type="ECO:0008006" key="5">
    <source>
        <dbReference type="Google" id="ProtNLM"/>
    </source>
</evidence>
<comment type="caution">
    <text evidence="3">The sequence shown here is derived from an EMBL/GenBank/DDBJ whole genome shotgun (WGS) entry which is preliminary data.</text>
</comment>
<gene>
    <name evidence="3" type="ORF">J8F10_26420</name>
</gene>
<evidence type="ECO:0000313" key="4">
    <source>
        <dbReference type="Proteomes" id="UP000676565"/>
    </source>
</evidence>
<organism evidence="3 4">
    <name type="scientific">Gemmata palustris</name>
    <dbReference type="NCBI Taxonomy" id="2822762"/>
    <lineage>
        <taxon>Bacteria</taxon>
        <taxon>Pseudomonadati</taxon>
        <taxon>Planctomycetota</taxon>
        <taxon>Planctomycetia</taxon>
        <taxon>Gemmatales</taxon>
        <taxon>Gemmataceae</taxon>
        <taxon>Gemmata</taxon>
    </lineage>
</organism>
<feature type="coiled-coil region" evidence="1">
    <location>
        <begin position="78"/>
        <end position="105"/>
    </location>
</feature>
<keyword evidence="2" id="KW-0812">Transmembrane</keyword>
<protein>
    <recommendedName>
        <fullName evidence="5">DUF3592 domain-containing protein</fullName>
    </recommendedName>
</protein>
<reference evidence="3 4" key="1">
    <citation type="submission" date="2021-04" db="EMBL/GenBank/DDBJ databases">
        <authorList>
            <person name="Ivanova A."/>
        </authorList>
    </citation>
    <scope>NUCLEOTIDE SEQUENCE [LARGE SCALE GENOMIC DNA]</scope>
    <source>
        <strain evidence="3 4">G18</strain>
    </source>
</reference>
<keyword evidence="2" id="KW-1133">Transmembrane helix</keyword>
<evidence type="ECO:0000313" key="3">
    <source>
        <dbReference type="EMBL" id="MBP3958796.1"/>
    </source>
</evidence>
<name>A0ABS5BYJ6_9BACT</name>
<dbReference type="EMBL" id="JAGKQQ010000001">
    <property type="protein sequence ID" value="MBP3958796.1"/>
    <property type="molecule type" value="Genomic_DNA"/>
</dbReference>
<feature type="transmembrane region" description="Helical" evidence="2">
    <location>
        <begin position="6"/>
        <end position="27"/>
    </location>
</feature>
<sequence>MWWLLVILCVEIPLILVGLAIGYYVWFMRQEAAREEKLERKGRIVKAGIVFANHNLYKKNARDNFWPAQVVFTLVDDVPDLDDVLQELAEAIREFETEDEEDEDERIIGQVVRTEYGYGWPLQIPKRITGRLVAYTTSVDIQCKWLPARRLEEPYIYVNAYAGKERKDRLARMVSYPDN</sequence>
<keyword evidence="1" id="KW-0175">Coiled coil</keyword>
<keyword evidence="2" id="KW-0472">Membrane</keyword>
<proteinExistence type="predicted"/>
<dbReference type="Proteomes" id="UP000676565">
    <property type="component" value="Unassembled WGS sequence"/>
</dbReference>
<dbReference type="RefSeq" id="WP_210659111.1">
    <property type="nucleotide sequence ID" value="NZ_JAGKQQ010000001.1"/>
</dbReference>
<accession>A0ABS5BYJ6</accession>
<evidence type="ECO:0000256" key="2">
    <source>
        <dbReference type="SAM" id="Phobius"/>
    </source>
</evidence>
<keyword evidence="4" id="KW-1185">Reference proteome</keyword>
<evidence type="ECO:0000256" key="1">
    <source>
        <dbReference type="SAM" id="Coils"/>
    </source>
</evidence>